<dbReference type="GO" id="GO:0046872">
    <property type="term" value="F:metal ion binding"/>
    <property type="evidence" value="ECO:0007669"/>
    <property type="project" value="UniProtKB-KW"/>
</dbReference>
<protein>
    <submittedName>
        <fullName evidence="4">Mannose-6-phosphate isomerase</fullName>
    </submittedName>
</protein>
<dbReference type="Proteomes" id="UP000298781">
    <property type="component" value="Chromosome"/>
</dbReference>
<keyword evidence="4" id="KW-0413">Isomerase</keyword>
<dbReference type="CDD" id="cd07010">
    <property type="entry name" value="cupin_PMI_type_I_N_bac"/>
    <property type="match status" value="1"/>
</dbReference>
<dbReference type="KEGG" id="pstg:E8M01_26295"/>
<keyword evidence="2" id="KW-0862">Zinc</keyword>
<reference evidence="4 5" key="1">
    <citation type="submission" date="2019-04" db="EMBL/GenBank/DDBJ databases">
        <title>Phreatobacter aquaticus sp. nov.</title>
        <authorList>
            <person name="Choi A."/>
        </authorList>
    </citation>
    <scope>NUCLEOTIDE SEQUENCE [LARGE SCALE GENOMIC DNA]</scope>
    <source>
        <strain evidence="4 5">KCTC 52518</strain>
    </source>
</reference>
<accession>A0A4D7BHZ0</accession>
<proteinExistence type="predicted"/>
<feature type="region of interest" description="Disordered" evidence="3">
    <location>
        <begin position="290"/>
        <end position="320"/>
    </location>
</feature>
<dbReference type="SUPFAM" id="SSF51182">
    <property type="entry name" value="RmlC-like cupins"/>
    <property type="match status" value="1"/>
</dbReference>
<dbReference type="RefSeq" id="WP_136962858.1">
    <property type="nucleotide sequence ID" value="NZ_CP039690.1"/>
</dbReference>
<dbReference type="GO" id="GO:0016853">
    <property type="term" value="F:isomerase activity"/>
    <property type="evidence" value="ECO:0007669"/>
    <property type="project" value="UniProtKB-KW"/>
</dbReference>
<evidence type="ECO:0000313" key="4">
    <source>
        <dbReference type="EMBL" id="QCI67427.1"/>
    </source>
</evidence>
<evidence type="ECO:0000256" key="1">
    <source>
        <dbReference type="ARBA" id="ARBA00022723"/>
    </source>
</evidence>
<dbReference type="OrthoDB" id="9808275at2"/>
<dbReference type="InterPro" id="IPR051804">
    <property type="entry name" value="Carb_Metab_Reg_Kinase/Isom"/>
</dbReference>
<sequence length="320" mass="34072">MAIEHACVRVVQKPWGNTDLLPWSEVQHDGAAIGELWFQRANMNAPDPALLLKLLFTKEPLSIQVHPDDAFAQSIGLGNGKTEAWYILSAAPDAKVAVGLTRQLTAAELRCAIDDGSIAGLVQWRAVGKDDIVYVPAGTIHAIGPGLVLAEIQQRSDATFRLFDHGRVRELHVDNAVAAAFAGPAAESQPAAKRLTDARTLLVASPYFVLERIDFAPKSNWDIAAGQETWLLVLEGHAQVGPMNAFVGEAIFLEAETTSIQVGGDGLRALLAYAGADPVAGLLHNRDGQNVGFPVPGQPPIAPFQPAKAGPPAAKTEMRP</sequence>
<dbReference type="Gene3D" id="2.60.120.10">
    <property type="entry name" value="Jelly Rolls"/>
    <property type="match status" value="1"/>
</dbReference>
<evidence type="ECO:0000256" key="3">
    <source>
        <dbReference type="SAM" id="MobiDB-lite"/>
    </source>
</evidence>
<evidence type="ECO:0000313" key="5">
    <source>
        <dbReference type="Proteomes" id="UP000298781"/>
    </source>
</evidence>
<dbReference type="EMBL" id="CP039690">
    <property type="protein sequence ID" value="QCI67427.1"/>
    <property type="molecule type" value="Genomic_DNA"/>
</dbReference>
<gene>
    <name evidence="4" type="ORF">E8M01_26295</name>
</gene>
<name>A0A4D7BHZ0_9HYPH</name>
<dbReference type="InterPro" id="IPR014710">
    <property type="entry name" value="RmlC-like_jellyroll"/>
</dbReference>
<organism evidence="4 5">
    <name type="scientific">Phreatobacter stygius</name>
    <dbReference type="NCBI Taxonomy" id="1940610"/>
    <lineage>
        <taxon>Bacteria</taxon>
        <taxon>Pseudomonadati</taxon>
        <taxon>Pseudomonadota</taxon>
        <taxon>Alphaproteobacteria</taxon>
        <taxon>Hyphomicrobiales</taxon>
        <taxon>Phreatobacteraceae</taxon>
        <taxon>Phreatobacter</taxon>
    </lineage>
</organism>
<dbReference type="PANTHER" id="PTHR42742">
    <property type="entry name" value="TRANSCRIPTIONAL REPRESSOR MPRA"/>
    <property type="match status" value="1"/>
</dbReference>
<dbReference type="InterPro" id="IPR011051">
    <property type="entry name" value="RmlC_Cupin_sf"/>
</dbReference>
<dbReference type="PANTHER" id="PTHR42742:SF3">
    <property type="entry name" value="FRUCTOKINASE"/>
    <property type="match status" value="1"/>
</dbReference>
<keyword evidence="1" id="KW-0479">Metal-binding</keyword>
<evidence type="ECO:0000256" key="2">
    <source>
        <dbReference type="ARBA" id="ARBA00022833"/>
    </source>
</evidence>
<keyword evidence="5" id="KW-1185">Reference proteome</keyword>
<dbReference type="AlphaFoldDB" id="A0A4D7BHZ0"/>